<sequence>MIKEQDLRKVMENDPETVSGFEREIQGQTHLHSTSECSRGASGLFDAYAVLNYPGGERTVQPTAGTMPTTSAVAFALVCSLATAHKARLPRNSGYHHSLFTWRGKVGFPPTGWRPSPTPTTTRAASTPISQGTQRSS</sequence>
<evidence type="ECO:0000313" key="3">
    <source>
        <dbReference type="Proteomes" id="UP000675653"/>
    </source>
</evidence>
<protein>
    <submittedName>
        <fullName evidence="2">Uncharacterized protein</fullName>
    </submittedName>
</protein>
<evidence type="ECO:0000256" key="1">
    <source>
        <dbReference type="SAM" id="MobiDB-lite"/>
    </source>
</evidence>
<proteinExistence type="predicted"/>
<dbReference type="Proteomes" id="UP000675653">
    <property type="component" value="Unassembled WGS sequence"/>
</dbReference>
<name>A0ABS5GU62_9GAMM</name>
<accession>A0ABS5GU62</accession>
<gene>
    <name evidence="2" type="ORF">KAT72_16955</name>
</gene>
<dbReference type="EMBL" id="JAGRZL010000050">
    <property type="protein sequence ID" value="MBR7630665.1"/>
    <property type="molecule type" value="Genomic_DNA"/>
</dbReference>
<comment type="caution">
    <text evidence="2">The sequence shown here is derived from an EMBL/GenBank/DDBJ whole genome shotgun (WGS) entry which is preliminary data.</text>
</comment>
<organism evidence="2 3">
    <name type="scientific">Aeromonas popoffii</name>
    <dbReference type="NCBI Taxonomy" id="70856"/>
    <lineage>
        <taxon>Bacteria</taxon>
        <taxon>Pseudomonadati</taxon>
        <taxon>Pseudomonadota</taxon>
        <taxon>Gammaproteobacteria</taxon>
        <taxon>Aeromonadales</taxon>
        <taxon>Aeromonadaceae</taxon>
        <taxon>Aeromonas</taxon>
    </lineage>
</organism>
<feature type="compositionally biased region" description="Low complexity" evidence="1">
    <location>
        <begin position="110"/>
        <end position="128"/>
    </location>
</feature>
<feature type="region of interest" description="Disordered" evidence="1">
    <location>
        <begin position="110"/>
        <end position="137"/>
    </location>
</feature>
<keyword evidence="3" id="KW-1185">Reference proteome</keyword>
<reference evidence="2 3" key="1">
    <citation type="submission" date="2021-04" db="EMBL/GenBank/DDBJ databases">
        <title>Draft Genome of Aeromonas popoffii ID682, isolated from a natural water source in Idaho.</title>
        <authorList>
            <person name="Testerman T."/>
            <person name="Graf J."/>
        </authorList>
    </citation>
    <scope>NUCLEOTIDE SEQUENCE [LARGE SCALE GENOMIC DNA]</scope>
    <source>
        <strain evidence="2 3">ID682</strain>
    </source>
</reference>
<evidence type="ECO:0000313" key="2">
    <source>
        <dbReference type="EMBL" id="MBR7630665.1"/>
    </source>
</evidence>